<gene>
    <name evidence="1" type="primary">ABSGL_11733.1 scaffold 12318</name>
</gene>
<proteinExistence type="predicted"/>
<name>A0A168QZZ8_ABSGL</name>
<evidence type="ECO:0000313" key="1">
    <source>
        <dbReference type="EMBL" id="SAM05858.1"/>
    </source>
</evidence>
<sequence length="101" mass="11655">MHQLASSSWLWTSTIHYIQDPIVNQGWDGNGVLRNKDKVIPLCSGTLSMTVAFNTVEGHSLGSHVPDSIQILIKEFVFWYSMHVEYTFPLAWLHQWSRVRI</sequence>
<accession>A0A168QZZ8</accession>
<evidence type="ECO:0000313" key="2">
    <source>
        <dbReference type="Proteomes" id="UP000078561"/>
    </source>
</evidence>
<dbReference type="AlphaFoldDB" id="A0A168QZZ8"/>
<protein>
    <submittedName>
        <fullName evidence="1">Uncharacterized protein</fullName>
    </submittedName>
</protein>
<dbReference type="Proteomes" id="UP000078561">
    <property type="component" value="Unassembled WGS sequence"/>
</dbReference>
<keyword evidence="2" id="KW-1185">Reference proteome</keyword>
<organism evidence="1">
    <name type="scientific">Absidia glauca</name>
    <name type="common">Pin mould</name>
    <dbReference type="NCBI Taxonomy" id="4829"/>
    <lineage>
        <taxon>Eukaryota</taxon>
        <taxon>Fungi</taxon>
        <taxon>Fungi incertae sedis</taxon>
        <taxon>Mucoromycota</taxon>
        <taxon>Mucoromycotina</taxon>
        <taxon>Mucoromycetes</taxon>
        <taxon>Mucorales</taxon>
        <taxon>Cunninghamellaceae</taxon>
        <taxon>Absidia</taxon>
    </lineage>
</organism>
<dbReference type="InParanoid" id="A0A168QZZ8"/>
<dbReference type="EMBL" id="LT554473">
    <property type="protein sequence ID" value="SAM05858.1"/>
    <property type="molecule type" value="Genomic_DNA"/>
</dbReference>
<reference evidence="1" key="1">
    <citation type="submission" date="2016-04" db="EMBL/GenBank/DDBJ databases">
        <authorList>
            <person name="Evans L.H."/>
            <person name="Alamgir A."/>
            <person name="Owens N."/>
            <person name="Weber N.D."/>
            <person name="Virtaneva K."/>
            <person name="Barbian K."/>
            <person name="Babar A."/>
            <person name="Rosenke K."/>
        </authorList>
    </citation>
    <scope>NUCLEOTIDE SEQUENCE [LARGE SCALE GENOMIC DNA]</scope>
    <source>
        <strain evidence="1">CBS 101.48</strain>
    </source>
</reference>